<protein>
    <submittedName>
        <fullName evidence="4">Fluconazole resistance protein 1</fullName>
    </submittedName>
</protein>
<name>A0AAN7ZU10_9PEZI</name>
<evidence type="ECO:0000313" key="5">
    <source>
        <dbReference type="Proteomes" id="UP001310594"/>
    </source>
</evidence>
<evidence type="ECO:0000256" key="2">
    <source>
        <dbReference type="SAM" id="MobiDB-lite"/>
    </source>
</evidence>
<organism evidence="4 5">
    <name type="scientific">Elasticomyces elasticus</name>
    <dbReference type="NCBI Taxonomy" id="574655"/>
    <lineage>
        <taxon>Eukaryota</taxon>
        <taxon>Fungi</taxon>
        <taxon>Dikarya</taxon>
        <taxon>Ascomycota</taxon>
        <taxon>Pezizomycotina</taxon>
        <taxon>Dothideomycetes</taxon>
        <taxon>Dothideomycetidae</taxon>
        <taxon>Mycosphaerellales</taxon>
        <taxon>Teratosphaeriaceae</taxon>
        <taxon>Elasticomyces</taxon>
    </lineage>
</organism>
<dbReference type="InterPro" id="IPR036864">
    <property type="entry name" value="Zn2-C6_fun-type_DNA-bd_sf"/>
</dbReference>
<dbReference type="InterPro" id="IPR052783">
    <property type="entry name" value="Metabolic/Drug-Res_Regulator"/>
</dbReference>
<gene>
    <name evidence="4" type="primary">FCR1_3</name>
    <name evidence="4" type="ORF">LTR97_005979</name>
</gene>
<dbReference type="Proteomes" id="UP001310594">
    <property type="component" value="Unassembled WGS sequence"/>
</dbReference>
<dbReference type="Pfam" id="PF00172">
    <property type="entry name" value="Zn_clus"/>
    <property type="match status" value="1"/>
</dbReference>
<dbReference type="PANTHER" id="PTHR47655">
    <property type="entry name" value="QUINIC ACID UTILIZATION ACTIVATOR"/>
    <property type="match status" value="1"/>
</dbReference>
<dbReference type="InterPro" id="IPR001138">
    <property type="entry name" value="Zn2Cys6_DnaBD"/>
</dbReference>
<dbReference type="PROSITE" id="PS50048">
    <property type="entry name" value="ZN2_CY6_FUNGAL_2"/>
    <property type="match status" value="1"/>
</dbReference>
<dbReference type="GO" id="GO:0000981">
    <property type="term" value="F:DNA-binding transcription factor activity, RNA polymerase II-specific"/>
    <property type="evidence" value="ECO:0007669"/>
    <property type="project" value="InterPro"/>
</dbReference>
<evidence type="ECO:0000256" key="1">
    <source>
        <dbReference type="ARBA" id="ARBA00023242"/>
    </source>
</evidence>
<dbReference type="FunFam" id="4.10.240.10:FF:000013">
    <property type="entry name" value="C6 transcription factor, putative"/>
    <property type="match status" value="1"/>
</dbReference>
<accession>A0AAN7ZU10</accession>
<dbReference type="SMART" id="SM00066">
    <property type="entry name" value="GAL4"/>
    <property type="match status" value="1"/>
</dbReference>
<dbReference type="Gene3D" id="4.10.240.10">
    <property type="entry name" value="Zn(2)-C6 fungal-type DNA-binding domain"/>
    <property type="match status" value="1"/>
</dbReference>
<feature type="compositionally biased region" description="Polar residues" evidence="2">
    <location>
        <begin position="177"/>
        <end position="198"/>
    </location>
</feature>
<dbReference type="AlphaFoldDB" id="A0AAN7ZU10"/>
<feature type="region of interest" description="Disordered" evidence="2">
    <location>
        <begin position="165"/>
        <end position="234"/>
    </location>
</feature>
<comment type="caution">
    <text evidence="4">The sequence shown here is derived from an EMBL/GenBank/DDBJ whole genome shotgun (WGS) entry which is preliminary data.</text>
</comment>
<reference evidence="4" key="1">
    <citation type="submission" date="2023-08" db="EMBL/GenBank/DDBJ databases">
        <title>Black Yeasts Isolated from many extreme environments.</title>
        <authorList>
            <person name="Coleine C."/>
            <person name="Stajich J.E."/>
            <person name="Selbmann L."/>
        </authorList>
    </citation>
    <scope>NUCLEOTIDE SEQUENCE</scope>
    <source>
        <strain evidence="4">CCFEE 5810</strain>
    </source>
</reference>
<feature type="domain" description="Zn(2)-C6 fungal-type" evidence="3">
    <location>
        <begin position="34"/>
        <end position="63"/>
    </location>
</feature>
<evidence type="ECO:0000259" key="3">
    <source>
        <dbReference type="PROSITE" id="PS50048"/>
    </source>
</evidence>
<keyword evidence="1" id="KW-0539">Nucleus</keyword>
<dbReference type="PROSITE" id="PS00463">
    <property type="entry name" value="ZN2_CY6_FUNGAL_1"/>
    <property type="match status" value="1"/>
</dbReference>
<dbReference type="PANTHER" id="PTHR47655:SF3">
    <property type="entry name" value="ZN(II)2CYS6 TRANSCRIPTION FACTOR (EUROFUNG)"/>
    <property type="match status" value="1"/>
</dbReference>
<dbReference type="CDD" id="cd00067">
    <property type="entry name" value="GAL4"/>
    <property type="match status" value="1"/>
</dbReference>
<dbReference type="EMBL" id="JAVRQU010000008">
    <property type="protein sequence ID" value="KAK5699847.1"/>
    <property type="molecule type" value="Genomic_DNA"/>
</dbReference>
<proteinExistence type="predicted"/>
<dbReference type="SUPFAM" id="SSF57701">
    <property type="entry name" value="Zn2/Cys6 DNA-binding domain"/>
    <property type="match status" value="1"/>
</dbReference>
<sequence length="331" mass="36604">MSPAPLSPLVKVEHPVRTNSQDSADGIRKRVCKACDRCRLKKSKCDGTSPCSRCRADNAICVFGERKKSHDKVYPKGYVEMLEQQQGQLVAALQETYRQLHAAHAWPGPALSEASGHPLTHDILSALDLLESRADGSGEAEEFEEDCQKLQSRLVADGASYVHRRGSFSSESDHSQHNQTRSATTKQSRPTFRNSFQFDSAASSPAPQSPAPRQQKAHAATTQPSPLQRSPLAHGPRFYEADWSMPEQSEALMQTKFAMQTPNVQQSLSQLEDMMTDGQFDSSLTGYDANFGALPLSSYSQQFSNPYVGAMPDFNVLDPMELDFNRYLVAT</sequence>
<dbReference type="GO" id="GO:0008270">
    <property type="term" value="F:zinc ion binding"/>
    <property type="evidence" value="ECO:0007669"/>
    <property type="project" value="InterPro"/>
</dbReference>
<evidence type="ECO:0000313" key="4">
    <source>
        <dbReference type="EMBL" id="KAK5699847.1"/>
    </source>
</evidence>